<gene>
    <name evidence="12" type="ORF">CBW57_08645</name>
</gene>
<evidence type="ECO:0000256" key="4">
    <source>
        <dbReference type="ARBA" id="ARBA00022636"/>
    </source>
</evidence>
<dbReference type="InterPro" id="IPR050706">
    <property type="entry name" value="Cyclic-di-GMP_PDE-like"/>
</dbReference>
<evidence type="ECO:0000259" key="11">
    <source>
        <dbReference type="PROSITE" id="PS50883"/>
    </source>
</evidence>
<dbReference type="RefSeq" id="WP_050085898.1">
    <property type="nucleotide sequence ID" value="NZ_CBCPKE010000001.1"/>
</dbReference>
<dbReference type="AlphaFoldDB" id="A0A209A4K6"/>
<dbReference type="SUPFAM" id="SSF141868">
    <property type="entry name" value="EAL domain-like"/>
    <property type="match status" value="1"/>
</dbReference>
<evidence type="ECO:0000313" key="13">
    <source>
        <dbReference type="Proteomes" id="UP000196440"/>
    </source>
</evidence>
<keyword evidence="8 10" id="KW-0472">Membrane</keyword>
<proteinExistence type="predicted"/>
<dbReference type="PANTHER" id="PTHR33121:SF71">
    <property type="entry name" value="OXYGEN SENSOR PROTEIN DOSP"/>
    <property type="match status" value="1"/>
</dbReference>
<comment type="subcellular location">
    <subcellularLocation>
        <location evidence="1">Cell membrane</location>
        <topology evidence="1">Multi-pass membrane protein</topology>
    </subcellularLocation>
</comment>
<dbReference type="GO" id="GO:0005886">
    <property type="term" value="C:plasma membrane"/>
    <property type="evidence" value="ECO:0007669"/>
    <property type="project" value="UniProtKB-SubCell"/>
</dbReference>
<evidence type="ECO:0000256" key="8">
    <source>
        <dbReference type="ARBA" id="ARBA00023136"/>
    </source>
</evidence>
<protein>
    <recommendedName>
        <fullName evidence="2">cyclic-guanylate-specific phosphodiesterase</fullName>
        <ecNumber evidence="2">3.1.4.52</ecNumber>
    </recommendedName>
</protein>
<evidence type="ECO:0000256" key="2">
    <source>
        <dbReference type="ARBA" id="ARBA00012282"/>
    </source>
</evidence>
<dbReference type="GO" id="GO:0071111">
    <property type="term" value="F:cyclic-guanylate-specific phosphodiesterase activity"/>
    <property type="evidence" value="ECO:0007669"/>
    <property type="project" value="UniProtKB-EC"/>
</dbReference>
<dbReference type="EC" id="3.1.4.52" evidence="2"/>
<evidence type="ECO:0000256" key="6">
    <source>
        <dbReference type="ARBA" id="ARBA00022801"/>
    </source>
</evidence>
<dbReference type="SMART" id="SM00052">
    <property type="entry name" value="EAL"/>
    <property type="match status" value="1"/>
</dbReference>
<accession>A0A209A4K6</accession>
<dbReference type="Pfam" id="PF00563">
    <property type="entry name" value="EAL"/>
    <property type="match status" value="1"/>
</dbReference>
<dbReference type="PROSITE" id="PS50883">
    <property type="entry name" value="EAL"/>
    <property type="match status" value="1"/>
</dbReference>
<keyword evidence="3" id="KW-1003">Cell membrane</keyword>
<name>A0A209A4K6_YERIN</name>
<dbReference type="EMBL" id="NHOI01000010">
    <property type="protein sequence ID" value="OVZ87638.1"/>
    <property type="molecule type" value="Genomic_DNA"/>
</dbReference>
<dbReference type="InterPro" id="IPR001633">
    <property type="entry name" value="EAL_dom"/>
</dbReference>
<sequence length="519" mass="59615">MLNKFKKTIVVTLISLTLSFGFVFGLAESGFYFSTNEKLEKYAKEILGRSDNLIEQIKFFDQQRDEFLLYTPCSEQFLHILRVRLWPYPLIKDIAYVNDGKVYCSALWGKMSAPVILNIFKNKIKNDSYTWILDAEVDSNIIADILYTDNFAITISPFAFRRFWDEAVNMHFNAIVGDYNHEHHFFKIGFDVATLESIEHNGAKNITFIIVKSCSEENNICVTAGTQFHLFEYHNSYVLFFLILIYFVISLLVYFIINSHIDNKKTLAARLENAILNKELKLVYQPIHKVIDQSIVGIEVLLRWNDEEIGNIGPDIFIPLAEKNGLIDKISIYVVENSIKECRDIIDSNLLLSINVNCSDICSKKFKDSLMTVLNEVGVSGSSIVLEMTERQNANIEELQHSIAAYADTGILFALDDFGTGYSNLNWLSLLDVDEIKIDKSLIDSIGTESINKHVLPGIVEIFKDMPKIIVFEGIENEVQYNFLKDKMPNCYVQGWYFSKALYFNDLKIYLSETNTFIH</sequence>
<feature type="domain" description="EAL" evidence="11">
    <location>
        <begin position="264"/>
        <end position="515"/>
    </location>
</feature>
<dbReference type="InterPro" id="IPR024744">
    <property type="entry name" value="CSS-motif_dom"/>
</dbReference>
<comment type="caution">
    <text evidence="12">The sequence shown here is derived from an EMBL/GenBank/DDBJ whole genome shotgun (WGS) entry which is preliminary data.</text>
</comment>
<dbReference type="Pfam" id="PF12792">
    <property type="entry name" value="CSS-motif"/>
    <property type="match status" value="1"/>
</dbReference>
<comment type="catalytic activity">
    <reaction evidence="9">
        <text>3',3'-c-di-GMP + H2O = 5'-phosphoguanylyl(3'-&gt;5')guanosine + H(+)</text>
        <dbReference type="Rhea" id="RHEA:24902"/>
        <dbReference type="ChEBI" id="CHEBI:15377"/>
        <dbReference type="ChEBI" id="CHEBI:15378"/>
        <dbReference type="ChEBI" id="CHEBI:58754"/>
        <dbReference type="ChEBI" id="CHEBI:58805"/>
        <dbReference type="EC" id="3.1.4.52"/>
    </reaction>
</comment>
<reference evidence="12 13" key="1">
    <citation type="submission" date="2017-05" db="EMBL/GenBank/DDBJ databases">
        <title>Whole genome sequencing of Yersinia kristensenii.</title>
        <authorList>
            <person name="Campioni F."/>
        </authorList>
    </citation>
    <scope>NUCLEOTIDE SEQUENCE [LARGE SCALE GENOMIC DNA]</scope>
    <source>
        <strain evidence="12 13">CFSAN060536</strain>
    </source>
</reference>
<organism evidence="12 13">
    <name type="scientific">Yersinia intermedia</name>
    <dbReference type="NCBI Taxonomy" id="631"/>
    <lineage>
        <taxon>Bacteria</taxon>
        <taxon>Pseudomonadati</taxon>
        <taxon>Pseudomonadota</taxon>
        <taxon>Gammaproteobacteria</taxon>
        <taxon>Enterobacterales</taxon>
        <taxon>Yersiniaceae</taxon>
        <taxon>Yersinia</taxon>
    </lineage>
</organism>
<evidence type="ECO:0000256" key="10">
    <source>
        <dbReference type="SAM" id="Phobius"/>
    </source>
</evidence>
<dbReference type="PANTHER" id="PTHR33121">
    <property type="entry name" value="CYCLIC DI-GMP PHOSPHODIESTERASE PDEF"/>
    <property type="match status" value="1"/>
</dbReference>
<evidence type="ECO:0000256" key="1">
    <source>
        <dbReference type="ARBA" id="ARBA00004651"/>
    </source>
</evidence>
<keyword evidence="5 10" id="KW-0812">Transmembrane</keyword>
<dbReference type="Proteomes" id="UP000196440">
    <property type="component" value="Unassembled WGS sequence"/>
</dbReference>
<evidence type="ECO:0000313" key="12">
    <source>
        <dbReference type="EMBL" id="OVZ87638.1"/>
    </source>
</evidence>
<keyword evidence="6" id="KW-0378">Hydrolase</keyword>
<evidence type="ECO:0000256" key="7">
    <source>
        <dbReference type="ARBA" id="ARBA00022989"/>
    </source>
</evidence>
<evidence type="ECO:0000256" key="3">
    <source>
        <dbReference type="ARBA" id="ARBA00022475"/>
    </source>
</evidence>
<dbReference type="InterPro" id="IPR035919">
    <property type="entry name" value="EAL_sf"/>
</dbReference>
<evidence type="ECO:0000256" key="5">
    <source>
        <dbReference type="ARBA" id="ARBA00022692"/>
    </source>
</evidence>
<keyword evidence="4" id="KW-0973">c-di-GMP</keyword>
<keyword evidence="7 10" id="KW-1133">Transmembrane helix</keyword>
<feature type="transmembrane region" description="Helical" evidence="10">
    <location>
        <begin position="237"/>
        <end position="257"/>
    </location>
</feature>
<dbReference type="Gene3D" id="3.20.20.450">
    <property type="entry name" value="EAL domain"/>
    <property type="match status" value="1"/>
</dbReference>
<evidence type="ECO:0000256" key="9">
    <source>
        <dbReference type="ARBA" id="ARBA00034290"/>
    </source>
</evidence>
<dbReference type="CDD" id="cd01948">
    <property type="entry name" value="EAL"/>
    <property type="match status" value="1"/>
</dbReference>